<evidence type="ECO:0000313" key="1">
    <source>
        <dbReference type="EMBL" id="AXQ66754.1"/>
    </source>
</evidence>
<protein>
    <submittedName>
        <fullName evidence="1">Uncharacterized protein</fullName>
    </submittedName>
</protein>
<keyword evidence="2" id="KW-1185">Reference proteome</keyword>
<name>A0A385E4M1_9CAUD</name>
<accession>A0A385E4M1</accession>
<dbReference type="RefSeq" id="YP_009808576.1">
    <property type="nucleotide sequence ID" value="NC_048041.1"/>
</dbReference>
<dbReference type="KEGG" id="vg:54999479"/>
<sequence>MSTSFKNMTPEAKRAYIQKDITDALDESLESTRKAALNQMTLISQIMQDVELESGRVLHPYTDLPVAGQTSFVIQGLSITKTQTVAVVDLADETIEDMNPMVGPRDCLTTLLGQVLAKDMEKNFVDAARADATIPVAPGGAATWAGLKAIIADMGPNVFNTVGPIIFAVSLADYLDLISTDALSDAKDFLDKKIRIVTSEHLAAGEVLAYHTHGVAGGFTPLTIGFEREGGKQNTALIGGYSYGYAWDTKYIRFVTA</sequence>
<dbReference type="EMBL" id="MH645904">
    <property type="protein sequence ID" value="AXQ66754.1"/>
    <property type="molecule type" value="Genomic_DNA"/>
</dbReference>
<evidence type="ECO:0000313" key="2">
    <source>
        <dbReference type="Proteomes" id="UP000263435"/>
    </source>
</evidence>
<dbReference type="Proteomes" id="UP000263435">
    <property type="component" value="Segment"/>
</dbReference>
<reference evidence="1 2" key="1">
    <citation type="submission" date="2018-07" db="EMBL/GenBank/DDBJ databases">
        <title>Sequencing of PG07.</title>
        <authorList>
            <person name="Ding T."/>
        </authorList>
    </citation>
    <scope>NUCLEOTIDE SEQUENCE [LARGE SCALE GENOMIC DNA]</scope>
</reference>
<dbReference type="GeneID" id="54999479"/>
<proteinExistence type="predicted"/>
<organism evidence="1 2">
    <name type="scientific">Vibrio phage vB_VpS_PG07</name>
    <dbReference type="NCBI Taxonomy" id="2301664"/>
    <lineage>
        <taxon>Viruses</taxon>
        <taxon>Duplodnaviria</taxon>
        <taxon>Heunggongvirae</taxon>
        <taxon>Uroviricota</taxon>
        <taxon>Caudoviricetes</taxon>
        <taxon>Demerecviridae</taxon>
        <taxon>Pogseptimavirus</taxon>
        <taxon>Pogseptimavirus PG07</taxon>
    </lineage>
</organism>